<dbReference type="EMBL" id="JBHUHT010000011">
    <property type="protein sequence ID" value="MFD2095976.1"/>
    <property type="molecule type" value="Genomic_DNA"/>
</dbReference>
<reference evidence="4" key="1">
    <citation type="journal article" date="2019" name="Int. J. Syst. Evol. Microbiol.">
        <title>The Global Catalogue of Microorganisms (GCM) 10K type strain sequencing project: providing services to taxonomists for standard genome sequencing and annotation.</title>
        <authorList>
            <consortium name="The Broad Institute Genomics Platform"/>
            <consortium name="The Broad Institute Genome Sequencing Center for Infectious Disease"/>
            <person name="Wu L."/>
            <person name="Ma J."/>
        </authorList>
    </citation>
    <scope>NUCLEOTIDE SEQUENCE [LARGE SCALE GENOMIC DNA]</scope>
    <source>
        <strain evidence="4">CGMCC 1.10992</strain>
    </source>
</reference>
<dbReference type="Proteomes" id="UP001597380">
    <property type="component" value="Unassembled WGS sequence"/>
</dbReference>
<keyword evidence="3" id="KW-0808">Transferase</keyword>
<dbReference type="EC" id="2.4.-.-" evidence="3"/>
<dbReference type="Pfam" id="PF00534">
    <property type="entry name" value="Glycos_transf_1"/>
    <property type="match status" value="1"/>
</dbReference>
<dbReference type="PANTHER" id="PTHR12526:SF630">
    <property type="entry name" value="GLYCOSYLTRANSFERASE"/>
    <property type="match status" value="1"/>
</dbReference>
<proteinExistence type="predicted"/>
<dbReference type="GO" id="GO:0016757">
    <property type="term" value="F:glycosyltransferase activity"/>
    <property type="evidence" value="ECO:0007669"/>
    <property type="project" value="UniProtKB-KW"/>
</dbReference>
<evidence type="ECO:0000313" key="3">
    <source>
        <dbReference type="EMBL" id="MFD2095976.1"/>
    </source>
</evidence>
<keyword evidence="3" id="KW-0328">Glycosyltransferase</keyword>
<accession>A0ABW4XKB4</accession>
<evidence type="ECO:0000313" key="4">
    <source>
        <dbReference type="Proteomes" id="UP001597380"/>
    </source>
</evidence>
<name>A0ABW4XKB4_9GAMM</name>
<gene>
    <name evidence="3" type="ORF">ACFSJ3_08275</name>
</gene>
<protein>
    <submittedName>
        <fullName evidence="3">Glycosyltransferase</fullName>
        <ecNumber evidence="3">2.4.-.-</ecNumber>
    </submittedName>
</protein>
<evidence type="ECO:0000259" key="1">
    <source>
        <dbReference type="Pfam" id="PF00534"/>
    </source>
</evidence>
<dbReference type="InterPro" id="IPR001296">
    <property type="entry name" value="Glyco_trans_1"/>
</dbReference>
<keyword evidence="4" id="KW-1185">Reference proteome</keyword>
<dbReference type="Pfam" id="PF13439">
    <property type="entry name" value="Glyco_transf_4"/>
    <property type="match status" value="1"/>
</dbReference>
<comment type="caution">
    <text evidence="3">The sequence shown here is derived from an EMBL/GenBank/DDBJ whole genome shotgun (WGS) entry which is preliminary data.</text>
</comment>
<evidence type="ECO:0000259" key="2">
    <source>
        <dbReference type="Pfam" id="PF13439"/>
    </source>
</evidence>
<dbReference type="SUPFAM" id="SSF53756">
    <property type="entry name" value="UDP-Glycosyltransferase/glycogen phosphorylase"/>
    <property type="match status" value="1"/>
</dbReference>
<dbReference type="RefSeq" id="WP_345340863.1">
    <property type="nucleotide sequence ID" value="NZ_BAABLI010000017.1"/>
</dbReference>
<dbReference type="PANTHER" id="PTHR12526">
    <property type="entry name" value="GLYCOSYLTRANSFERASE"/>
    <property type="match status" value="1"/>
</dbReference>
<sequence>MDKLNIAYLIDTLGNPNAGTEGQFIKLVQGMAERGHNVRVYALRGSGFLASGSLGVEVEILNVTRMASPATFWKMFQLGRQLKRQKTQLVQTFFNDVSVIAPLFLKLAGCRVLISRRDMGFWYSDKLLKLLRWNRRWVDAAVVNSEAVGKQTSTQELIPAKRVHVIYNGYLPPAEAESEVEIPEGPVLGIVANIRPIKRMQDAVSALGALQREFPALQLVIVGAGEPGLLQQQAKELGVADQLHCVGGQKAPQNYIRRFDIALLCSESEGFSNAIIEYLQWGKPVVCSRTGGNPEIIVDGDNGFLYEVGDVEALTGHIRSILSDQDFYQRLSDGARRSVATRFSMPNMLNRHEALYQQMLQGEC</sequence>
<feature type="domain" description="Glycosyl transferase family 1" evidence="1">
    <location>
        <begin position="182"/>
        <end position="337"/>
    </location>
</feature>
<feature type="domain" description="Glycosyltransferase subfamily 4-like N-terminal" evidence="2">
    <location>
        <begin position="21"/>
        <end position="169"/>
    </location>
</feature>
<dbReference type="Gene3D" id="3.40.50.2000">
    <property type="entry name" value="Glycogen Phosphorylase B"/>
    <property type="match status" value="2"/>
</dbReference>
<organism evidence="3 4">
    <name type="scientific">Corallincola platygyrae</name>
    <dbReference type="NCBI Taxonomy" id="1193278"/>
    <lineage>
        <taxon>Bacteria</taxon>
        <taxon>Pseudomonadati</taxon>
        <taxon>Pseudomonadota</taxon>
        <taxon>Gammaproteobacteria</taxon>
        <taxon>Alteromonadales</taxon>
        <taxon>Psychromonadaceae</taxon>
        <taxon>Corallincola</taxon>
    </lineage>
</organism>
<dbReference type="InterPro" id="IPR028098">
    <property type="entry name" value="Glyco_trans_4-like_N"/>
</dbReference>